<evidence type="ECO:0000313" key="1">
    <source>
        <dbReference type="EMBL" id="KAJ6993818.1"/>
    </source>
</evidence>
<dbReference type="Proteomes" id="UP001164929">
    <property type="component" value="Chromosome 6"/>
</dbReference>
<protein>
    <submittedName>
        <fullName evidence="1">Uncharacterized protein</fullName>
    </submittedName>
</protein>
<keyword evidence="2" id="KW-1185">Reference proteome</keyword>
<sequence length="136" mass="14538">MTVMEGWPAETFSSPLFSLHSSPGLLPVLSLSLPSTSGLSRDLNLPSDPHHHHHLRWSSSPHVRSHRFGGLGEFLQTGLKIKERNFNATEVAAASGPVVKIEGTGVGVVAGALLLLLAGRGAPCWLLMHAHNAWRG</sequence>
<dbReference type="AlphaFoldDB" id="A0AAD6QNT4"/>
<dbReference type="EMBL" id="JAQIZT010000006">
    <property type="protein sequence ID" value="KAJ6993818.1"/>
    <property type="molecule type" value="Genomic_DNA"/>
</dbReference>
<name>A0AAD6QNT4_9ROSI</name>
<gene>
    <name evidence="1" type="ORF">NC653_016825</name>
</gene>
<proteinExistence type="predicted"/>
<reference evidence="1" key="1">
    <citation type="journal article" date="2023" name="Mol. Ecol. Resour.">
        <title>Chromosome-level genome assembly of a triploid poplar Populus alba 'Berolinensis'.</title>
        <authorList>
            <person name="Chen S."/>
            <person name="Yu Y."/>
            <person name="Wang X."/>
            <person name="Wang S."/>
            <person name="Zhang T."/>
            <person name="Zhou Y."/>
            <person name="He R."/>
            <person name="Meng N."/>
            <person name="Wang Y."/>
            <person name="Liu W."/>
            <person name="Liu Z."/>
            <person name="Liu J."/>
            <person name="Guo Q."/>
            <person name="Huang H."/>
            <person name="Sederoff R.R."/>
            <person name="Wang G."/>
            <person name="Qu G."/>
            <person name="Chen S."/>
        </authorList>
    </citation>
    <scope>NUCLEOTIDE SEQUENCE</scope>
    <source>
        <strain evidence="1">SC-2020</strain>
    </source>
</reference>
<organism evidence="1 2">
    <name type="scientific">Populus alba x Populus x berolinensis</name>
    <dbReference type="NCBI Taxonomy" id="444605"/>
    <lineage>
        <taxon>Eukaryota</taxon>
        <taxon>Viridiplantae</taxon>
        <taxon>Streptophyta</taxon>
        <taxon>Embryophyta</taxon>
        <taxon>Tracheophyta</taxon>
        <taxon>Spermatophyta</taxon>
        <taxon>Magnoliopsida</taxon>
        <taxon>eudicotyledons</taxon>
        <taxon>Gunneridae</taxon>
        <taxon>Pentapetalae</taxon>
        <taxon>rosids</taxon>
        <taxon>fabids</taxon>
        <taxon>Malpighiales</taxon>
        <taxon>Salicaceae</taxon>
        <taxon>Saliceae</taxon>
        <taxon>Populus</taxon>
    </lineage>
</organism>
<accession>A0AAD6QNT4</accession>
<evidence type="ECO:0000313" key="2">
    <source>
        <dbReference type="Proteomes" id="UP001164929"/>
    </source>
</evidence>
<comment type="caution">
    <text evidence="1">The sequence shown here is derived from an EMBL/GenBank/DDBJ whole genome shotgun (WGS) entry which is preliminary data.</text>
</comment>